<dbReference type="SUPFAM" id="SSF53474">
    <property type="entry name" value="alpha/beta-Hydrolases"/>
    <property type="match status" value="1"/>
</dbReference>
<dbReference type="PIRSF" id="PIRSF000862">
    <property type="entry name" value="Steryl_ester_lip"/>
    <property type="match status" value="1"/>
</dbReference>
<evidence type="ECO:0000256" key="1">
    <source>
        <dbReference type="ARBA" id="ARBA00010701"/>
    </source>
</evidence>
<dbReference type="FunFam" id="3.40.50.1820:FF:000021">
    <property type="entry name" value="Lipase"/>
    <property type="match status" value="1"/>
</dbReference>
<dbReference type="OrthoDB" id="9974421at2759"/>
<keyword evidence="4 7" id="KW-0442">Lipid degradation</keyword>
<dbReference type="InterPro" id="IPR029058">
    <property type="entry name" value="AB_hydrolase_fold"/>
</dbReference>
<feature type="active site" description="Nucleophile" evidence="8">
    <location>
        <position position="136"/>
    </location>
</feature>
<dbReference type="Gene3D" id="3.40.50.1820">
    <property type="entry name" value="alpha/beta hydrolase"/>
    <property type="match status" value="1"/>
</dbReference>
<sequence>MLLSLQLQLIRRAGYPAEAHVALTDDGYLLTMHRILGKPGSPAILLQHGLLGSSADWVTLGKGNALAYLLADHGYDVWLGNFRGNTYSRAHTSLSIEDSKFWDFSWHESGIYDLPAMITYIARLKENLLKAYIGFSMGTTCFYVMASERPQIARLLQSSYMLAPVAFMKHVQSPLRYIAPFANDYKLISHLLGDGEFLPQNFVLKFLSKHLCYADFLEERICANWLFILVGFDKTQFNYSLMPIILNHTPAGTSAKTMVHYAQEIKSGYFRQFDYGKIENMQRYNSTEPPSYNLTNIATPNVLFCGPNDWFSNPLDVLELTNQLPEKPVVYRVPYKKFDHIDFMWATDAPKLVYKKLLSMLSEGAS</sequence>
<keyword evidence="11" id="KW-1185">Reference proteome</keyword>
<keyword evidence="3 7" id="KW-0378">Hydrolase</keyword>
<gene>
    <name evidence="10" type="ORF">WH47_01341</name>
</gene>
<dbReference type="EMBL" id="KQ414664">
    <property type="protein sequence ID" value="KOC65191.1"/>
    <property type="molecule type" value="Genomic_DNA"/>
</dbReference>
<dbReference type="Proteomes" id="UP000053825">
    <property type="component" value="Unassembled WGS sequence"/>
</dbReference>
<feature type="active site" description="Charge relay system" evidence="8">
    <location>
        <position position="309"/>
    </location>
</feature>
<dbReference type="GO" id="GO:0016042">
    <property type="term" value="P:lipid catabolic process"/>
    <property type="evidence" value="ECO:0007669"/>
    <property type="project" value="UniProtKB-KW"/>
</dbReference>
<organism evidence="10 11">
    <name type="scientific">Habropoda laboriosa</name>
    <dbReference type="NCBI Taxonomy" id="597456"/>
    <lineage>
        <taxon>Eukaryota</taxon>
        <taxon>Metazoa</taxon>
        <taxon>Ecdysozoa</taxon>
        <taxon>Arthropoda</taxon>
        <taxon>Hexapoda</taxon>
        <taxon>Insecta</taxon>
        <taxon>Pterygota</taxon>
        <taxon>Neoptera</taxon>
        <taxon>Endopterygota</taxon>
        <taxon>Hymenoptera</taxon>
        <taxon>Apocrita</taxon>
        <taxon>Aculeata</taxon>
        <taxon>Apoidea</taxon>
        <taxon>Anthophila</taxon>
        <taxon>Apidae</taxon>
        <taxon>Habropoda</taxon>
    </lineage>
</organism>
<evidence type="ECO:0000256" key="8">
    <source>
        <dbReference type="PIRSR" id="PIRSR000862-1"/>
    </source>
</evidence>
<keyword evidence="2" id="KW-0732">Signal</keyword>
<dbReference type="InterPro" id="IPR000073">
    <property type="entry name" value="AB_hydrolase_1"/>
</dbReference>
<evidence type="ECO:0000256" key="3">
    <source>
        <dbReference type="ARBA" id="ARBA00022801"/>
    </source>
</evidence>
<dbReference type="Pfam" id="PF00561">
    <property type="entry name" value="Abhydrolase_1"/>
    <property type="match status" value="1"/>
</dbReference>
<comment type="similarity">
    <text evidence="1 7">Belongs to the AB hydrolase superfamily. Lipase family.</text>
</comment>
<dbReference type="InterPro" id="IPR025483">
    <property type="entry name" value="Lipase_euk"/>
</dbReference>
<evidence type="ECO:0000256" key="6">
    <source>
        <dbReference type="ARBA" id="ARBA00023180"/>
    </source>
</evidence>
<feature type="active site" description="Charge relay system" evidence="8">
    <location>
        <position position="340"/>
    </location>
</feature>
<evidence type="ECO:0000313" key="11">
    <source>
        <dbReference type="Proteomes" id="UP000053825"/>
    </source>
</evidence>
<proteinExistence type="inferred from homology"/>
<feature type="domain" description="AB hydrolase-1" evidence="9">
    <location>
        <begin position="42"/>
        <end position="346"/>
    </location>
</feature>
<reference evidence="10 11" key="1">
    <citation type="submission" date="2015-07" db="EMBL/GenBank/DDBJ databases">
        <title>The genome of Habropoda laboriosa.</title>
        <authorList>
            <person name="Pan H."/>
            <person name="Kapheim K."/>
        </authorList>
    </citation>
    <scope>NUCLEOTIDE SEQUENCE [LARGE SCALE GENOMIC DNA]</scope>
    <source>
        <strain evidence="10">0110345459</strain>
    </source>
</reference>
<name>A0A0L7R340_9HYME</name>
<evidence type="ECO:0000256" key="2">
    <source>
        <dbReference type="ARBA" id="ARBA00022729"/>
    </source>
</evidence>
<evidence type="ECO:0000259" key="9">
    <source>
        <dbReference type="Pfam" id="PF00561"/>
    </source>
</evidence>
<evidence type="ECO:0000256" key="5">
    <source>
        <dbReference type="ARBA" id="ARBA00023098"/>
    </source>
</evidence>
<dbReference type="PANTHER" id="PTHR11005">
    <property type="entry name" value="LYSOSOMAL ACID LIPASE-RELATED"/>
    <property type="match status" value="1"/>
</dbReference>
<dbReference type="GO" id="GO:0016788">
    <property type="term" value="F:hydrolase activity, acting on ester bonds"/>
    <property type="evidence" value="ECO:0007669"/>
    <property type="project" value="InterPro"/>
</dbReference>
<dbReference type="AlphaFoldDB" id="A0A0L7R340"/>
<evidence type="ECO:0000313" key="10">
    <source>
        <dbReference type="EMBL" id="KOC65191.1"/>
    </source>
</evidence>
<keyword evidence="6" id="KW-0325">Glycoprotein</keyword>
<accession>A0A0L7R340</accession>
<dbReference type="STRING" id="597456.A0A0L7R340"/>
<keyword evidence="5" id="KW-0443">Lipid metabolism</keyword>
<evidence type="ECO:0000256" key="7">
    <source>
        <dbReference type="PIRNR" id="PIRNR000862"/>
    </source>
</evidence>
<protein>
    <recommendedName>
        <fullName evidence="7">Lipase</fullName>
    </recommendedName>
</protein>
<evidence type="ECO:0000256" key="4">
    <source>
        <dbReference type="ARBA" id="ARBA00022963"/>
    </source>
</evidence>